<dbReference type="AlphaFoldDB" id="A0A427HU46"/>
<dbReference type="Pfam" id="PF01312">
    <property type="entry name" value="Bac_export_2"/>
    <property type="match status" value="1"/>
</dbReference>
<dbReference type="GO" id="GO:0009306">
    <property type="term" value="P:protein secretion"/>
    <property type="evidence" value="ECO:0007669"/>
    <property type="project" value="InterPro"/>
</dbReference>
<accession>A0A427HU46</accession>
<dbReference type="Gene3D" id="3.40.1690.10">
    <property type="entry name" value="secretion proteins EscU"/>
    <property type="match status" value="1"/>
</dbReference>
<name>A0A427HU46_ECTOL</name>
<keyword evidence="3" id="KW-1006">Bacterial flagellum protein export</keyword>
<keyword evidence="3" id="KW-0653">Protein transport</keyword>
<evidence type="ECO:0000313" key="7">
    <source>
        <dbReference type="Proteomes" id="UP000272833"/>
    </source>
</evidence>
<dbReference type="RefSeq" id="WP_125873584.1">
    <property type="nucleotide sequence ID" value="NZ_RHRS01000006.1"/>
</dbReference>
<protein>
    <recommendedName>
        <fullName evidence="2">Flagellar biosynthetic protein FlhB</fullName>
    </recommendedName>
</protein>
<evidence type="ECO:0000256" key="3">
    <source>
        <dbReference type="ARBA" id="ARBA00023225"/>
    </source>
</evidence>
<dbReference type="InterPro" id="IPR029025">
    <property type="entry name" value="T3SS_substrate_exporter_C"/>
</dbReference>
<evidence type="ECO:0000256" key="5">
    <source>
        <dbReference type="SAM" id="MobiDB-lite"/>
    </source>
</evidence>
<keyword evidence="3" id="KW-0813">Transport</keyword>
<dbReference type="GO" id="GO:0005886">
    <property type="term" value="C:plasma membrane"/>
    <property type="evidence" value="ECO:0007669"/>
    <property type="project" value="TreeGrafter"/>
</dbReference>
<dbReference type="InterPro" id="IPR006135">
    <property type="entry name" value="T3SS_substrate_exporter"/>
</dbReference>
<organism evidence="6 7">
    <name type="scientific">Ectopseudomonas oleovorans</name>
    <name type="common">Pseudomonas oleovorans</name>
    <dbReference type="NCBI Taxonomy" id="301"/>
    <lineage>
        <taxon>Bacteria</taxon>
        <taxon>Pseudomonadati</taxon>
        <taxon>Pseudomonadota</taxon>
        <taxon>Gammaproteobacteria</taxon>
        <taxon>Pseudomonadales</taxon>
        <taxon>Pseudomonadaceae</taxon>
        <taxon>Ectopseudomonas</taxon>
    </lineage>
</organism>
<comment type="similarity">
    <text evidence="1">Belongs to the type III secretion exporter family.</text>
</comment>
<sequence length="115" mass="12679">MSRKSQSEARQAIALNYDGQTAPILSAKGDDELAEAILAIAREYEVPIYENAELVRLLARLELGDAIPQALYRCIAEIIAFAWHLQGKAPEGFEQGQDSERDVTPTLPRLSGPTR</sequence>
<evidence type="ECO:0000313" key="6">
    <source>
        <dbReference type="EMBL" id="RRW38461.1"/>
    </source>
</evidence>
<comment type="function">
    <text evidence="4">Required for formation of the rod structure in the basal body of the flagellar apparatus. Together with FliI and FliH, may constitute the export apparatus of flagellin.</text>
</comment>
<dbReference type="Proteomes" id="UP000272833">
    <property type="component" value="Unassembled WGS sequence"/>
</dbReference>
<reference evidence="6 7" key="1">
    <citation type="submission" date="2018-10" db="EMBL/GenBank/DDBJ databases">
        <title>Transmission dynamics of multidrug resistant bacteria on intensive care unit surfaces.</title>
        <authorList>
            <person name="D'Souza A.W."/>
            <person name="Potter R.F."/>
            <person name="Wallace M."/>
            <person name="Shupe A."/>
            <person name="Patel S."/>
            <person name="Sun S."/>
            <person name="Gul D."/>
            <person name="Kwon J.H."/>
            <person name="Andleeb S."/>
            <person name="Burnham C.-A.D."/>
            <person name="Dantas G."/>
        </authorList>
    </citation>
    <scope>NUCLEOTIDE SEQUENCE [LARGE SCALE GENOMIC DNA]</scope>
    <source>
        <strain evidence="6 7">PO_271</strain>
    </source>
</reference>
<dbReference type="SUPFAM" id="SSF160544">
    <property type="entry name" value="EscU C-terminal domain-like"/>
    <property type="match status" value="1"/>
</dbReference>
<dbReference type="EMBL" id="RHRS01000006">
    <property type="protein sequence ID" value="RRW38461.1"/>
    <property type="molecule type" value="Genomic_DNA"/>
</dbReference>
<gene>
    <name evidence="6" type="ORF">EGJ44_03720</name>
</gene>
<evidence type="ECO:0000256" key="1">
    <source>
        <dbReference type="ARBA" id="ARBA00010690"/>
    </source>
</evidence>
<evidence type="ECO:0000256" key="2">
    <source>
        <dbReference type="ARBA" id="ARBA00021622"/>
    </source>
</evidence>
<feature type="region of interest" description="Disordered" evidence="5">
    <location>
        <begin position="91"/>
        <end position="115"/>
    </location>
</feature>
<comment type="caution">
    <text evidence="6">The sequence shown here is derived from an EMBL/GenBank/DDBJ whole genome shotgun (WGS) entry which is preliminary data.</text>
</comment>
<dbReference type="PANTHER" id="PTHR30531:SF12">
    <property type="entry name" value="FLAGELLAR BIOSYNTHETIC PROTEIN FLHB"/>
    <property type="match status" value="1"/>
</dbReference>
<evidence type="ECO:0000256" key="4">
    <source>
        <dbReference type="ARBA" id="ARBA00025078"/>
    </source>
</evidence>
<dbReference type="PANTHER" id="PTHR30531">
    <property type="entry name" value="FLAGELLAR BIOSYNTHETIC PROTEIN FLHB"/>
    <property type="match status" value="1"/>
</dbReference>
<proteinExistence type="inferred from homology"/>